<sequence length="138" mass="15830">ISCRAFNTLGFVIRTSKNFKLTSSLKTLYCSLTTTDSSHLEQVQRRFLSFAANILGIQHIKHDYLPVSNKLGLMSLVDRRMTANLVFLSKLINGYIDAPSLLPQVNFRVPPRFSRSRFPFVIPFHHTNYGKNNPIDRM</sequence>
<dbReference type="GO" id="GO:0003964">
    <property type="term" value="F:RNA-directed DNA polymerase activity"/>
    <property type="evidence" value="ECO:0007669"/>
    <property type="project" value="UniProtKB-KW"/>
</dbReference>
<dbReference type="EMBL" id="VUJU01004381">
    <property type="protein sequence ID" value="KAF0754546.1"/>
    <property type="molecule type" value="Genomic_DNA"/>
</dbReference>
<evidence type="ECO:0000313" key="2">
    <source>
        <dbReference type="Proteomes" id="UP000478052"/>
    </source>
</evidence>
<protein>
    <submittedName>
        <fullName evidence="1">Putative RNA-directed DNA polymerase</fullName>
    </submittedName>
</protein>
<name>A0A6G0YF95_APHCR</name>
<feature type="non-terminal residue" evidence="1">
    <location>
        <position position="1"/>
    </location>
</feature>
<keyword evidence="1" id="KW-0695">RNA-directed DNA polymerase</keyword>
<proteinExistence type="predicted"/>
<feature type="non-terminal residue" evidence="1">
    <location>
        <position position="138"/>
    </location>
</feature>
<organism evidence="1 2">
    <name type="scientific">Aphis craccivora</name>
    <name type="common">Cowpea aphid</name>
    <dbReference type="NCBI Taxonomy" id="307492"/>
    <lineage>
        <taxon>Eukaryota</taxon>
        <taxon>Metazoa</taxon>
        <taxon>Ecdysozoa</taxon>
        <taxon>Arthropoda</taxon>
        <taxon>Hexapoda</taxon>
        <taxon>Insecta</taxon>
        <taxon>Pterygota</taxon>
        <taxon>Neoptera</taxon>
        <taxon>Paraneoptera</taxon>
        <taxon>Hemiptera</taxon>
        <taxon>Sternorrhyncha</taxon>
        <taxon>Aphidomorpha</taxon>
        <taxon>Aphidoidea</taxon>
        <taxon>Aphididae</taxon>
        <taxon>Aphidini</taxon>
        <taxon>Aphis</taxon>
        <taxon>Aphis</taxon>
    </lineage>
</organism>
<keyword evidence="1" id="KW-0808">Transferase</keyword>
<keyword evidence="1" id="KW-0548">Nucleotidyltransferase</keyword>
<evidence type="ECO:0000313" key="1">
    <source>
        <dbReference type="EMBL" id="KAF0754546.1"/>
    </source>
</evidence>
<comment type="caution">
    <text evidence="1">The sequence shown here is derived from an EMBL/GenBank/DDBJ whole genome shotgun (WGS) entry which is preliminary data.</text>
</comment>
<dbReference type="AlphaFoldDB" id="A0A6G0YF95"/>
<dbReference type="OrthoDB" id="426210at2759"/>
<dbReference type="Proteomes" id="UP000478052">
    <property type="component" value="Unassembled WGS sequence"/>
</dbReference>
<reference evidence="1 2" key="1">
    <citation type="submission" date="2019-08" db="EMBL/GenBank/DDBJ databases">
        <title>Whole genome of Aphis craccivora.</title>
        <authorList>
            <person name="Voronova N.V."/>
            <person name="Shulinski R.S."/>
            <person name="Bandarenka Y.V."/>
            <person name="Zhorov D.G."/>
            <person name="Warner D."/>
        </authorList>
    </citation>
    <scope>NUCLEOTIDE SEQUENCE [LARGE SCALE GENOMIC DNA]</scope>
    <source>
        <strain evidence="1">180601</strain>
        <tissue evidence="1">Whole Body</tissue>
    </source>
</reference>
<gene>
    <name evidence="1" type="ORF">FWK35_00017910</name>
</gene>
<accession>A0A6G0YF95</accession>
<keyword evidence="2" id="KW-1185">Reference proteome</keyword>